<dbReference type="EMBL" id="HBJA01049028">
    <property type="protein sequence ID" value="CAE0806229.1"/>
    <property type="molecule type" value="Transcribed_RNA"/>
</dbReference>
<evidence type="ECO:0000256" key="1">
    <source>
        <dbReference type="SAM" id="Phobius"/>
    </source>
</evidence>
<protein>
    <submittedName>
        <fullName evidence="2">Uncharacterized protein</fullName>
    </submittedName>
</protein>
<sequence>MSLKPHPWIPPPLLLVKAAPVSEQQGVVFPRLFGTIKVGGSFFWWSMEVTFFGVWCFFGDLVFWDVFFFGMLLSAPLLVAPPYMCHALFCTVLHFWRMFHDQYWWYGIL</sequence>
<keyword evidence="1" id="KW-0812">Transmembrane</keyword>
<keyword evidence="1" id="KW-1133">Transmembrane helix</keyword>
<accession>A0A7S4CU15</accession>
<dbReference type="AlphaFoldDB" id="A0A7S4CU15"/>
<name>A0A7S4CU15_9EUGL</name>
<organism evidence="2">
    <name type="scientific">Eutreptiella gymnastica</name>
    <dbReference type="NCBI Taxonomy" id="73025"/>
    <lineage>
        <taxon>Eukaryota</taxon>
        <taxon>Discoba</taxon>
        <taxon>Euglenozoa</taxon>
        <taxon>Euglenida</taxon>
        <taxon>Spirocuta</taxon>
        <taxon>Euglenophyceae</taxon>
        <taxon>Eutreptiales</taxon>
        <taxon>Eutreptiaceae</taxon>
        <taxon>Eutreptiella</taxon>
    </lineage>
</organism>
<feature type="transmembrane region" description="Helical" evidence="1">
    <location>
        <begin position="42"/>
        <end position="63"/>
    </location>
</feature>
<proteinExistence type="predicted"/>
<evidence type="ECO:0000313" key="2">
    <source>
        <dbReference type="EMBL" id="CAE0806229.1"/>
    </source>
</evidence>
<keyword evidence="1" id="KW-0472">Membrane</keyword>
<feature type="transmembrane region" description="Helical" evidence="1">
    <location>
        <begin position="75"/>
        <end position="96"/>
    </location>
</feature>
<reference evidence="2" key="1">
    <citation type="submission" date="2021-01" db="EMBL/GenBank/DDBJ databases">
        <authorList>
            <person name="Corre E."/>
            <person name="Pelletier E."/>
            <person name="Niang G."/>
            <person name="Scheremetjew M."/>
            <person name="Finn R."/>
            <person name="Kale V."/>
            <person name="Holt S."/>
            <person name="Cochrane G."/>
            <person name="Meng A."/>
            <person name="Brown T."/>
            <person name="Cohen L."/>
        </authorList>
    </citation>
    <scope>NUCLEOTIDE SEQUENCE</scope>
    <source>
        <strain evidence="2">CCMP1594</strain>
    </source>
</reference>
<gene>
    <name evidence="2" type="ORF">EGYM00163_LOCUS17355</name>
</gene>